<gene>
    <name evidence="1" type="ORF">EAY46_10245</name>
</gene>
<comment type="caution">
    <text evidence="1">The sequence shown here is derived from an EMBL/GenBank/DDBJ whole genome shotgun (WGS) entry which is preliminary data.</text>
</comment>
<dbReference type="Pfam" id="PF14390">
    <property type="entry name" value="DUF4420"/>
    <property type="match status" value="1"/>
</dbReference>
<keyword evidence="2" id="KW-1185">Reference proteome</keyword>
<dbReference type="EMBL" id="RDPI01000010">
    <property type="protein sequence ID" value="MBF4373462.1"/>
    <property type="molecule type" value="Genomic_DNA"/>
</dbReference>
<name>A0ABR9Z659_VIBAN</name>
<dbReference type="InterPro" id="IPR025534">
    <property type="entry name" value="DUF4420"/>
</dbReference>
<evidence type="ECO:0000313" key="2">
    <source>
        <dbReference type="Proteomes" id="UP000726136"/>
    </source>
</evidence>
<accession>A0ABR9Z659</accession>
<dbReference type="RefSeq" id="WP_194663275.1">
    <property type="nucleotide sequence ID" value="NZ_RDPI01000010.1"/>
</dbReference>
<proteinExistence type="predicted"/>
<reference evidence="1 2" key="1">
    <citation type="journal article" date="2021" name="PeerJ">
        <title>Analysis of 44 Vibrio anguillarum genomes reveals high genetic diversity.</title>
        <authorList>
            <person name="Hansen M.J."/>
            <person name="Dalsgaard I."/>
        </authorList>
    </citation>
    <scope>NUCLEOTIDE SEQUENCE [LARGE SCALE GENOMIC DNA]</scope>
    <source>
        <strain evidence="1 2">040915-1/1B</strain>
    </source>
</reference>
<protein>
    <submittedName>
        <fullName evidence="1">PD-(D/E)XK motif protein</fullName>
    </submittedName>
</protein>
<organism evidence="1 2">
    <name type="scientific">Vibrio anguillarum</name>
    <name type="common">Listonella anguillarum</name>
    <dbReference type="NCBI Taxonomy" id="55601"/>
    <lineage>
        <taxon>Bacteria</taxon>
        <taxon>Pseudomonadati</taxon>
        <taxon>Pseudomonadota</taxon>
        <taxon>Gammaproteobacteria</taxon>
        <taxon>Vibrionales</taxon>
        <taxon>Vibrionaceae</taxon>
        <taxon>Vibrio</taxon>
    </lineage>
</organism>
<sequence>MDNSPWKDLDHSNARRVNNNGQFDFFWVVVEEKMPALMLRLPIEPISKPKLPELKNLIANFRIISGRWAFVLALKEKSQAELFEILCRDVVESGEMASNLDEALSRAIQRTKRWHHLLRSGRSEGLSIEEQRGLIGELDFLRELAMSFGSEMALEAWKGPSGAPKDFELIGCCIEVKTRRTAAKPSISISSADQLADCDGGRLFLGVKNVESAIVPEGMTLHDYVALTEVLFQADCSTYTKWEDAIYSTGYDPLNKYDDRRWVIRSTAYYEVLEGFPRISCPLPQGVQNVRYSISLDACEPFKVNDNTVNYLREFI</sequence>
<evidence type="ECO:0000313" key="1">
    <source>
        <dbReference type="EMBL" id="MBF4373462.1"/>
    </source>
</evidence>
<dbReference type="Proteomes" id="UP000726136">
    <property type="component" value="Unassembled WGS sequence"/>
</dbReference>